<evidence type="ECO:0000313" key="3">
    <source>
        <dbReference type="Proteomes" id="UP001174694"/>
    </source>
</evidence>
<sequence>MSSLEVPYEAGSDSDLTITCGKDEYKVHKAVVCPRSRFFQVACNGLFFKEGRTGVVALDGDDPMSVKLMIHYLYHSDYPRQPEAKPLLLADSQTSNFTFCVSPNGTDLTIGNTSPCRIKKTPTKNNVSLDQQPNLTVHARVYALAEKYGIEALKALAVQKFKREAVLYWGSDDFLRAIEEVYTSTVDHDRGLRDQVVAAITARPSLLDRDQMRNVVKKLDLCWDLVMHYRMSNMPLPRRGPY</sequence>
<dbReference type="AlphaFoldDB" id="A0AA38RHI0"/>
<dbReference type="Gene3D" id="3.30.710.10">
    <property type="entry name" value="Potassium Channel Kv1.1, Chain A"/>
    <property type="match status" value="1"/>
</dbReference>
<feature type="domain" description="BTB" evidence="1">
    <location>
        <begin position="14"/>
        <end position="82"/>
    </location>
</feature>
<name>A0AA38RHI0_9PEZI</name>
<evidence type="ECO:0000259" key="1">
    <source>
        <dbReference type="PROSITE" id="PS50097"/>
    </source>
</evidence>
<dbReference type="PANTHER" id="PTHR47843:SF5">
    <property type="entry name" value="BTB_POZ DOMAIN PROTEIN"/>
    <property type="match status" value="1"/>
</dbReference>
<dbReference type="InterPro" id="IPR011333">
    <property type="entry name" value="SKP1/BTB/POZ_sf"/>
</dbReference>
<reference evidence="2" key="1">
    <citation type="submission" date="2022-07" db="EMBL/GenBank/DDBJ databases">
        <title>Fungi with potential for degradation of polypropylene.</title>
        <authorList>
            <person name="Gostincar C."/>
        </authorList>
    </citation>
    <scope>NUCLEOTIDE SEQUENCE</scope>
    <source>
        <strain evidence="2">EXF-13308</strain>
    </source>
</reference>
<dbReference type="CDD" id="cd18186">
    <property type="entry name" value="BTB_POZ_ZBTB_KLHL-like"/>
    <property type="match status" value="1"/>
</dbReference>
<gene>
    <name evidence="2" type="ORF">NKR23_g9350</name>
</gene>
<protein>
    <recommendedName>
        <fullName evidence="1">BTB domain-containing protein</fullName>
    </recommendedName>
</protein>
<dbReference type="Proteomes" id="UP001174694">
    <property type="component" value="Unassembled WGS sequence"/>
</dbReference>
<accession>A0AA38RHI0</accession>
<proteinExistence type="predicted"/>
<dbReference type="Pfam" id="PF00651">
    <property type="entry name" value="BTB"/>
    <property type="match status" value="1"/>
</dbReference>
<dbReference type="PANTHER" id="PTHR47843">
    <property type="entry name" value="BTB DOMAIN-CONTAINING PROTEIN-RELATED"/>
    <property type="match status" value="1"/>
</dbReference>
<dbReference type="InterPro" id="IPR000210">
    <property type="entry name" value="BTB/POZ_dom"/>
</dbReference>
<keyword evidence="3" id="KW-1185">Reference proteome</keyword>
<dbReference type="PROSITE" id="PS50097">
    <property type="entry name" value="BTB"/>
    <property type="match status" value="1"/>
</dbReference>
<dbReference type="EMBL" id="JANBVO010000036">
    <property type="protein sequence ID" value="KAJ9137139.1"/>
    <property type="molecule type" value="Genomic_DNA"/>
</dbReference>
<evidence type="ECO:0000313" key="2">
    <source>
        <dbReference type="EMBL" id="KAJ9137139.1"/>
    </source>
</evidence>
<organism evidence="2 3">
    <name type="scientific">Pleurostoma richardsiae</name>
    <dbReference type="NCBI Taxonomy" id="41990"/>
    <lineage>
        <taxon>Eukaryota</taxon>
        <taxon>Fungi</taxon>
        <taxon>Dikarya</taxon>
        <taxon>Ascomycota</taxon>
        <taxon>Pezizomycotina</taxon>
        <taxon>Sordariomycetes</taxon>
        <taxon>Sordariomycetidae</taxon>
        <taxon>Calosphaeriales</taxon>
        <taxon>Pleurostomataceae</taxon>
        <taxon>Pleurostoma</taxon>
    </lineage>
</organism>
<dbReference type="SUPFAM" id="SSF54695">
    <property type="entry name" value="POZ domain"/>
    <property type="match status" value="1"/>
</dbReference>
<comment type="caution">
    <text evidence="2">The sequence shown here is derived from an EMBL/GenBank/DDBJ whole genome shotgun (WGS) entry which is preliminary data.</text>
</comment>